<dbReference type="InParanoid" id="B4N886"/>
<dbReference type="OrthoDB" id="7752111at2759"/>
<dbReference type="PANTHER" id="PTHR21391">
    <property type="entry name" value="AT04489P-RELATED"/>
    <property type="match status" value="1"/>
</dbReference>
<reference evidence="1 2" key="1">
    <citation type="journal article" date="2007" name="Nature">
        <title>Evolution of genes and genomes on the Drosophila phylogeny.</title>
        <authorList>
            <consortium name="Drosophila 12 Genomes Consortium"/>
            <person name="Clark A.G."/>
            <person name="Eisen M.B."/>
            <person name="Smith D.R."/>
            <person name="Bergman C.M."/>
            <person name="Oliver B."/>
            <person name="Markow T.A."/>
            <person name="Kaufman T.C."/>
            <person name="Kellis M."/>
            <person name="Gelbart W."/>
            <person name="Iyer V.N."/>
            <person name="Pollard D.A."/>
            <person name="Sackton T.B."/>
            <person name="Larracuente A.M."/>
            <person name="Singh N.D."/>
            <person name="Abad J.P."/>
            <person name="Abt D.N."/>
            <person name="Adryan B."/>
            <person name="Aguade M."/>
            <person name="Akashi H."/>
            <person name="Anderson W.W."/>
            <person name="Aquadro C.F."/>
            <person name="Ardell D.H."/>
            <person name="Arguello R."/>
            <person name="Artieri C.G."/>
            <person name="Barbash D.A."/>
            <person name="Barker D."/>
            <person name="Barsanti P."/>
            <person name="Batterham P."/>
            <person name="Batzoglou S."/>
            <person name="Begun D."/>
            <person name="Bhutkar A."/>
            <person name="Blanco E."/>
            <person name="Bosak S.A."/>
            <person name="Bradley R.K."/>
            <person name="Brand A.D."/>
            <person name="Brent M.R."/>
            <person name="Brooks A.N."/>
            <person name="Brown R.H."/>
            <person name="Butlin R.K."/>
            <person name="Caggese C."/>
            <person name="Calvi B.R."/>
            <person name="Bernardo de Carvalho A."/>
            <person name="Caspi A."/>
            <person name="Castrezana S."/>
            <person name="Celniker S.E."/>
            <person name="Chang J.L."/>
            <person name="Chapple C."/>
            <person name="Chatterji S."/>
            <person name="Chinwalla A."/>
            <person name="Civetta A."/>
            <person name="Clifton S.W."/>
            <person name="Comeron J.M."/>
            <person name="Costello J.C."/>
            <person name="Coyne J.A."/>
            <person name="Daub J."/>
            <person name="David R.G."/>
            <person name="Delcher A.L."/>
            <person name="Delehaunty K."/>
            <person name="Do C.B."/>
            <person name="Ebling H."/>
            <person name="Edwards K."/>
            <person name="Eickbush T."/>
            <person name="Evans J.D."/>
            <person name="Filipski A."/>
            <person name="Findeiss S."/>
            <person name="Freyhult E."/>
            <person name="Fulton L."/>
            <person name="Fulton R."/>
            <person name="Garcia A.C."/>
            <person name="Gardiner A."/>
            <person name="Garfield D.A."/>
            <person name="Garvin B.E."/>
            <person name="Gibson G."/>
            <person name="Gilbert D."/>
            <person name="Gnerre S."/>
            <person name="Godfrey J."/>
            <person name="Good R."/>
            <person name="Gotea V."/>
            <person name="Gravely B."/>
            <person name="Greenberg A.J."/>
            <person name="Griffiths-Jones S."/>
            <person name="Gross S."/>
            <person name="Guigo R."/>
            <person name="Gustafson E.A."/>
            <person name="Haerty W."/>
            <person name="Hahn M.W."/>
            <person name="Halligan D.L."/>
            <person name="Halpern A.L."/>
            <person name="Halter G.M."/>
            <person name="Han M.V."/>
            <person name="Heger A."/>
            <person name="Hillier L."/>
            <person name="Hinrichs A.S."/>
            <person name="Holmes I."/>
            <person name="Hoskins R.A."/>
            <person name="Hubisz M.J."/>
            <person name="Hultmark D."/>
            <person name="Huntley M.A."/>
            <person name="Jaffe D.B."/>
            <person name="Jagadeeshan S."/>
            <person name="Jeck W.R."/>
            <person name="Johnson J."/>
            <person name="Jones C.D."/>
            <person name="Jordan W.C."/>
            <person name="Karpen G.H."/>
            <person name="Kataoka E."/>
            <person name="Keightley P.D."/>
            <person name="Kheradpour P."/>
            <person name="Kirkness E.F."/>
            <person name="Koerich L.B."/>
            <person name="Kristiansen K."/>
            <person name="Kudrna D."/>
            <person name="Kulathinal R.J."/>
            <person name="Kumar S."/>
            <person name="Kwok R."/>
            <person name="Lander E."/>
            <person name="Langley C.H."/>
            <person name="Lapoint R."/>
            <person name="Lazzaro B.P."/>
            <person name="Lee S.J."/>
            <person name="Levesque L."/>
            <person name="Li R."/>
            <person name="Lin C.F."/>
            <person name="Lin M.F."/>
            <person name="Lindblad-Toh K."/>
            <person name="Llopart A."/>
            <person name="Long M."/>
            <person name="Low L."/>
            <person name="Lozovsky E."/>
            <person name="Lu J."/>
            <person name="Luo M."/>
            <person name="Machado C.A."/>
            <person name="Makalowski W."/>
            <person name="Marzo M."/>
            <person name="Matsuda M."/>
            <person name="Matzkin L."/>
            <person name="McAllister B."/>
            <person name="McBride C.S."/>
            <person name="McKernan B."/>
            <person name="McKernan K."/>
            <person name="Mendez-Lago M."/>
            <person name="Minx P."/>
            <person name="Mollenhauer M.U."/>
            <person name="Montooth K."/>
            <person name="Mount S.M."/>
            <person name="Mu X."/>
            <person name="Myers E."/>
            <person name="Negre B."/>
            <person name="Newfeld S."/>
            <person name="Nielsen R."/>
            <person name="Noor M.A."/>
            <person name="O'Grady P."/>
            <person name="Pachter L."/>
            <person name="Papaceit M."/>
            <person name="Parisi M.J."/>
            <person name="Parisi M."/>
            <person name="Parts L."/>
            <person name="Pedersen J.S."/>
            <person name="Pesole G."/>
            <person name="Phillippy A.M."/>
            <person name="Ponting C.P."/>
            <person name="Pop M."/>
            <person name="Porcelli D."/>
            <person name="Powell J.R."/>
            <person name="Prohaska S."/>
            <person name="Pruitt K."/>
            <person name="Puig M."/>
            <person name="Quesneville H."/>
            <person name="Ram K.R."/>
            <person name="Rand D."/>
            <person name="Rasmussen M.D."/>
            <person name="Reed L.K."/>
            <person name="Reenan R."/>
            <person name="Reily A."/>
            <person name="Remington K.A."/>
            <person name="Rieger T.T."/>
            <person name="Ritchie M.G."/>
            <person name="Robin C."/>
            <person name="Rogers Y.H."/>
            <person name="Rohde C."/>
            <person name="Rozas J."/>
            <person name="Rubenfield M.J."/>
            <person name="Ruiz A."/>
            <person name="Russo S."/>
            <person name="Salzberg S.L."/>
            <person name="Sanchez-Gracia A."/>
            <person name="Saranga D.J."/>
            <person name="Sato H."/>
            <person name="Schaeffer S.W."/>
            <person name="Schatz M.C."/>
            <person name="Schlenke T."/>
            <person name="Schwartz R."/>
            <person name="Segarra C."/>
            <person name="Singh R.S."/>
            <person name="Sirot L."/>
            <person name="Sirota M."/>
            <person name="Sisneros N.B."/>
            <person name="Smith C.D."/>
            <person name="Smith T.F."/>
            <person name="Spieth J."/>
            <person name="Stage D.E."/>
            <person name="Stark A."/>
            <person name="Stephan W."/>
            <person name="Strausberg R.L."/>
            <person name="Strempel S."/>
            <person name="Sturgill D."/>
            <person name="Sutton G."/>
            <person name="Sutton G.G."/>
            <person name="Tao W."/>
            <person name="Teichmann S."/>
            <person name="Tobari Y.N."/>
            <person name="Tomimura Y."/>
            <person name="Tsolas J.M."/>
            <person name="Valente V.L."/>
            <person name="Venter E."/>
            <person name="Venter J.C."/>
            <person name="Vicario S."/>
            <person name="Vieira F.G."/>
            <person name="Vilella A.J."/>
            <person name="Villasante A."/>
            <person name="Walenz B."/>
            <person name="Wang J."/>
            <person name="Wasserman M."/>
            <person name="Watts T."/>
            <person name="Wilson D."/>
            <person name="Wilson R.K."/>
            <person name="Wing R.A."/>
            <person name="Wolfner M.F."/>
            <person name="Wong A."/>
            <person name="Wong G.K."/>
            <person name="Wu C.I."/>
            <person name="Wu G."/>
            <person name="Yamamoto D."/>
            <person name="Yang H.P."/>
            <person name="Yang S.P."/>
            <person name="Yorke J.A."/>
            <person name="Yoshida K."/>
            <person name="Zdobnov E."/>
            <person name="Zhang P."/>
            <person name="Zhang Y."/>
            <person name="Zimin A.V."/>
            <person name="Baldwin J."/>
            <person name="Abdouelleil A."/>
            <person name="Abdulkadir J."/>
            <person name="Abebe A."/>
            <person name="Abera B."/>
            <person name="Abreu J."/>
            <person name="Acer S.C."/>
            <person name="Aftuck L."/>
            <person name="Alexander A."/>
            <person name="An P."/>
            <person name="Anderson E."/>
            <person name="Anderson S."/>
            <person name="Arachi H."/>
            <person name="Azer M."/>
            <person name="Bachantsang P."/>
            <person name="Barry A."/>
            <person name="Bayul T."/>
            <person name="Berlin A."/>
            <person name="Bessette D."/>
            <person name="Bloom T."/>
            <person name="Blye J."/>
            <person name="Boguslavskiy L."/>
            <person name="Bonnet C."/>
            <person name="Boukhgalter B."/>
            <person name="Bourzgui I."/>
            <person name="Brown A."/>
            <person name="Cahill P."/>
            <person name="Channer S."/>
            <person name="Cheshatsang Y."/>
            <person name="Chuda L."/>
            <person name="Citroen M."/>
            <person name="Collymore A."/>
            <person name="Cooke P."/>
            <person name="Costello M."/>
            <person name="D'Aco K."/>
            <person name="Daza R."/>
            <person name="De Haan G."/>
            <person name="DeGray S."/>
            <person name="DeMaso C."/>
            <person name="Dhargay N."/>
            <person name="Dooley K."/>
            <person name="Dooley E."/>
            <person name="Doricent M."/>
            <person name="Dorje P."/>
            <person name="Dorjee K."/>
            <person name="Dupes A."/>
            <person name="Elong R."/>
            <person name="Falk J."/>
            <person name="Farina A."/>
            <person name="Faro S."/>
            <person name="Ferguson D."/>
            <person name="Fisher S."/>
            <person name="Foley C.D."/>
            <person name="Franke A."/>
            <person name="Friedrich D."/>
            <person name="Gadbois L."/>
            <person name="Gearin G."/>
            <person name="Gearin C.R."/>
            <person name="Giannoukos G."/>
            <person name="Goode T."/>
            <person name="Graham J."/>
            <person name="Grandbois E."/>
            <person name="Grewal S."/>
            <person name="Gyaltsen K."/>
            <person name="Hafez N."/>
            <person name="Hagos B."/>
            <person name="Hall J."/>
            <person name="Henson C."/>
            <person name="Hollinger A."/>
            <person name="Honan T."/>
            <person name="Huard M.D."/>
            <person name="Hughes L."/>
            <person name="Hurhula B."/>
            <person name="Husby M.E."/>
            <person name="Kamat A."/>
            <person name="Kanga B."/>
            <person name="Kashin S."/>
            <person name="Khazanovich D."/>
            <person name="Kisner P."/>
            <person name="Lance K."/>
            <person name="Lara M."/>
            <person name="Lee W."/>
            <person name="Lennon N."/>
            <person name="Letendre F."/>
            <person name="LeVine R."/>
            <person name="Lipovsky A."/>
            <person name="Liu X."/>
            <person name="Liu J."/>
            <person name="Liu S."/>
            <person name="Lokyitsang T."/>
            <person name="Lokyitsang Y."/>
            <person name="Lubonja R."/>
            <person name="Lui A."/>
            <person name="MacDonald P."/>
            <person name="Magnisalis V."/>
            <person name="Maru K."/>
            <person name="Matthews C."/>
            <person name="McCusker W."/>
            <person name="McDonough S."/>
            <person name="Mehta T."/>
            <person name="Meldrim J."/>
            <person name="Meneus L."/>
            <person name="Mihai O."/>
            <person name="Mihalev A."/>
            <person name="Mihova T."/>
            <person name="Mittelman R."/>
            <person name="Mlenga V."/>
            <person name="Montmayeur A."/>
            <person name="Mulrain L."/>
            <person name="Navidi A."/>
            <person name="Naylor J."/>
            <person name="Negash T."/>
            <person name="Nguyen T."/>
            <person name="Nguyen N."/>
            <person name="Nicol R."/>
            <person name="Norbu C."/>
            <person name="Norbu N."/>
            <person name="Novod N."/>
            <person name="O'Neill B."/>
            <person name="Osman S."/>
            <person name="Markiewicz E."/>
            <person name="Oyono O.L."/>
            <person name="Patti C."/>
            <person name="Phunkhang P."/>
            <person name="Pierre F."/>
            <person name="Priest M."/>
            <person name="Raghuraman S."/>
            <person name="Rege F."/>
            <person name="Reyes R."/>
            <person name="Rise C."/>
            <person name="Rogov P."/>
            <person name="Ross K."/>
            <person name="Ryan E."/>
            <person name="Settipalli S."/>
            <person name="Shea T."/>
            <person name="Sherpa N."/>
            <person name="Shi L."/>
            <person name="Shih D."/>
            <person name="Sparrow T."/>
            <person name="Spaulding J."/>
            <person name="Stalker J."/>
            <person name="Stange-Thomann N."/>
            <person name="Stavropoulos S."/>
            <person name="Stone C."/>
            <person name="Strader C."/>
            <person name="Tesfaye S."/>
            <person name="Thomson T."/>
            <person name="Thoulutsang Y."/>
            <person name="Thoulutsang D."/>
            <person name="Topham K."/>
            <person name="Topping I."/>
            <person name="Tsamla T."/>
            <person name="Vassiliev H."/>
            <person name="Vo A."/>
            <person name="Wangchuk T."/>
            <person name="Wangdi T."/>
            <person name="Weiand M."/>
            <person name="Wilkinson J."/>
            <person name="Wilson A."/>
            <person name="Yadav S."/>
            <person name="Young G."/>
            <person name="Yu Q."/>
            <person name="Zembek L."/>
            <person name="Zhong D."/>
            <person name="Zimmer A."/>
            <person name="Zwirko Z."/>
            <person name="Jaffe D.B."/>
            <person name="Alvarez P."/>
            <person name="Brockman W."/>
            <person name="Butler J."/>
            <person name="Chin C."/>
            <person name="Gnerre S."/>
            <person name="Grabherr M."/>
            <person name="Kleber M."/>
            <person name="Mauceli E."/>
            <person name="MacCallum I."/>
        </authorList>
    </citation>
    <scope>NUCLEOTIDE SEQUENCE [LARGE SCALE GENOMIC DNA]</scope>
    <source>
        <strain evidence="2">Tucson 14030-0811.24</strain>
    </source>
</reference>
<gene>
    <name evidence="1" type="primary">Dwil\GK12012</name>
    <name evidence="1" type="ORF">Dwil_GK12012</name>
</gene>
<dbReference type="InterPro" id="IPR011990">
    <property type="entry name" value="TPR-like_helical_dom_sf"/>
</dbReference>
<proteinExistence type="predicted"/>
<dbReference type="SUPFAM" id="SSF48452">
    <property type="entry name" value="TPR-like"/>
    <property type="match status" value="1"/>
</dbReference>
<dbReference type="KEGG" id="dwi:6648021"/>
<dbReference type="Proteomes" id="UP000007798">
    <property type="component" value="Unassembled WGS sequence"/>
</dbReference>
<dbReference type="STRING" id="7260.B4N886"/>
<dbReference type="PhylomeDB" id="B4N886"/>
<evidence type="ECO:0000313" key="1">
    <source>
        <dbReference type="EMBL" id="EDW81337.1"/>
    </source>
</evidence>
<accession>B4N886</accession>
<name>B4N886_DROWI</name>
<dbReference type="HOGENOM" id="CLU_035279_0_0_1"/>
<dbReference type="EMBL" id="CH964232">
    <property type="protein sequence ID" value="EDW81337.1"/>
    <property type="molecule type" value="Genomic_DNA"/>
</dbReference>
<dbReference type="PANTHER" id="PTHR21391:SF0">
    <property type="entry name" value="AT04489P-RELATED"/>
    <property type="match status" value="1"/>
</dbReference>
<dbReference type="eggNOG" id="ENOG502S15H">
    <property type="taxonomic scope" value="Eukaryota"/>
</dbReference>
<keyword evidence="2" id="KW-1185">Reference proteome</keyword>
<dbReference type="OMA" id="RMRFAEY"/>
<sequence>MAENLQTTSIAPNLRPWEILAWSPERITAMYTDWGSYFSRQQRFAHGGHYVNKALDISPNNTKALMKSSQFKRALGLAPEALQDSDKAEKLLERSNPPVYNPHVGVEVCDALHECNRFEDAKINLHNHLRRYSTSTGQTVAVENRLNVVDENFIDTLGVQTSPAVQRLINNMTYDLANQKPKESKPECDVVSILEMEEELVSPLELARRRRHFKIYNQTYLNRCWVDVAFLKKLRNSPHVFLENSSESTPYIKNLIKTNYKATRVLTKMLHARCPMYATNMHKYASGDLYNKHQEDNLFRIQYQTRRNMFKILRSIRHLIKVGELNKLTHFVEEVMGEYVSIKTNRVMPWKFEFINEVYNYLGLARINEYKIPSDMKVLQGKQRLLTLFKLPLEKNLELTSKAKVANILQLTKTELSDPKAELFKKRIAHLEYRMRFAKYPIERGYLLHEMAQAHLDNNTFDAACSIARKAMDEAKKCNSNVWTFLSLIIIGKADAVLGKIEREKEILTEAFSLAKRLKNLDLCLFIDICLKVNAEEMDLKKSIISTEINFKRLKSSQSRHRASADPLPEL</sequence>
<dbReference type="FunCoup" id="B4N886">
    <property type="interactions" value="43"/>
</dbReference>
<evidence type="ECO:0000313" key="2">
    <source>
        <dbReference type="Proteomes" id="UP000007798"/>
    </source>
</evidence>
<dbReference type="AlphaFoldDB" id="B4N886"/>
<protein>
    <submittedName>
        <fullName evidence="1">Uncharacterized protein</fullName>
    </submittedName>
</protein>
<organism evidence="1 2">
    <name type="scientific">Drosophila willistoni</name>
    <name type="common">Fruit fly</name>
    <dbReference type="NCBI Taxonomy" id="7260"/>
    <lineage>
        <taxon>Eukaryota</taxon>
        <taxon>Metazoa</taxon>
        <taxon>Ecdysozoa</taxon>
        <taxon>Arthropoda</taxon>
        <taxon>Hexapoda</taxon>
        <taxon>Insecta</taxon>
        <taxon>Pterygota</taxon>
        <taxon>Neoptera</taxon>
        <taxon>Endopterygota</taxon>
        <taxon>Diptera</taxon>
        <taxon>Brachycera</taxon>
        <taxon>Muscomorpha</taxon>
        <taxon>Ephydroidea</taxon>
        <taxon>Drosophilidae</taxon>
        <taxon>Drosophila</taxon>
        <taxon>Sophophora</taxon>
    </lineage>
</organism>